<evidence type="ECO:0000313" key="1">
    <source>
        <dbReference type="EMBL" id="SFB45363.1"/>
    </source>
</evidence>
<name>A0A1I1BA04_9BACT</name>
<dbReference type="RefSeq" id="WP_092898636.1">
    <property type="nucleotide sequence ID" value="NZ_FOKK01000011.1"/>
</dbReference>
<dbReference type="STRING" id="237018.SAMN04489723_1113"/>
<evidence type="ECO:0008006" key="3">
    <source>
        <dbReference type="Google" id="ProtNLM"/>
    </source>
</evidence>
<dbReference type="Pfam" id="PF07610">
    <property type="entry name" value="DUF1573"/>
    <property type="match status" value="2"/>
</dbReference>
<dbReference type="InterPro" id="IPR013783">
    <property type="entry name" value="Ig-like_fold"/>
</dbReference>
<dbReference type="InterPro" id="IPR011467">
    <property type="entry name" value="DUF1573"/>
</dbReference>
<protein>
    <recommendedName>
        <fullName evidence="3">DUF1573 domain-containing protein</fullName>
    </recommendedName>
</protein>
<dbReference type="PANTHER" id="PTHR37833">
    <property type="entry name" value="LIPOPROTEIN-RELATED"/>
    <property type="match status" value="1"/>
</dbReference>
<dbReference type="PANTHER" id="PTHR37833:SF1">
    <property type="entry name" value="SIGNAL PEPTIDE PROTEIN"/>
    <property type="match status" value="1"/>
</dbReference>
<accession>A0A1I1BA04</accession>
<dbReference type="Gene3D" id="2.60.40.10">
    <property type="entry name" value="Immunoglobulins"/>
    <property type="match status" value="2"/>
</dbReference>
<reference evidence="1 2" key="1">
    <citation type="submission" date="2016-10" db="EMBL/GenBank/DDBJ databases">
        <authorList>
            <person name="de Groot N.N."/>
        </authorList>
    </citation>
    <scope>NUCLEOTIDE SEQUENCE [LARGE SCALE GENOMIC DNA]</scope>
    <source>
        <strain evidence="1 2">DSM 23399</strain>
    </source>
</reference>
<dbReference type="EMBL" id="FOKK01000011">
    <property type="protein sequence ID" value="SFB45363.1"/>
    <property type="molecule type" value="Genomic_DNA"/>
</dbReference>
<evidence type="ECO:0000313" key="2">
    <source>
        <dbReference type="Proteomes" id="UP000198790"/>
    </source>
</evidence>
<organism evidence="1 2">
    <name type="scientific">Algoriphagus aquimarinus</name>
    <dbReference type="NCBI Taxonomy" id="237018"/>
    <lineage>
        <taxon>Bacteria</taxon>
        <taxon>Pseudomonadati</taxon>
        <taxon>Bacteroidota</taxon>
        <taxon>Cytophagia</taxon>
        <taxon>Cytophagales</taxon>
        <taxon>Cyclobacteriaceae</taxon>
        <taxon>Algoriphagus</taxon>
    </lineage>
</organism>
<dbReference type="OrthoDB" id="1466304at2"/>
<proteinExistence type="predicted"/>
<gene>
    <name evidence="1" type="ORF">SAMN04489723_1113</name>
</gene>
<dbReference type="AlphaFoldDB" id="A0A1I1BA04"/>
<dbReference type="Proteomes" id="UP000198790">
    <property type="component" value="Unassembled WGS sequence"/>
</dbReference>
<sequence length="364" mass="41029">MIRIEKTLYTLLFLCFFSQLTLAQETITPKLIWAVNKVDLGTVLEEQGPQLAEFQFTHTQDSLFFIETVVTDCGCTTVEYTQDTLQVGESGVLQVSFDPSSGAGLFSRMIIVKGNLFGVQDTLYIEGNAIPRASDPAGTYRTRKGDLGFRLSKVNVGEVFTNQPKLKQVEVYNFGKTPFYKDSLQFAGPEYIQFSQLTDSIMPNDRGLLQVLYDGKLKNDLGYFEDQVSLNWKDSTTFIQLDVLADVFEYYAPFAKDDLNLVPQLVIDPKEKDLKTIKANAIQVVNVVLNNRGKQVLEIKKVQGNCECLKLELPKTTLEAGESILLKVVFDPKGRQGIDQRNIYIFTNDPLNPVQLFLLKSRVE</sequence>
<keyword evidence="2" id="KW-1185">Reference proteome</keyword>